<dbReference type="EMBL" id="JAWDGP010007375">
    <property type="protein sequence ID" value="KAK3722316.1"/>
    <property type="molecule type" value="Genomic_DNA"/>
</dbReference>
<dbReference type="Proteomes" id="UP001283361">
    <property type="component" value="Unassembled WGS sequence"/>
</dbReference>
<accession>A0AAE0XYF1</accession>
<protein>
    <submittedName>
        <fullName evidence="1">Uncharacterized protein</fullName>
    </submittedName>
</protein>
<gene>
    <name evidence="1" type="ORF">RRG08_041922</name>
</gene>
<evidence type="ECO:0000313" key="1">
    <source>
        <dbReference type="EMBL" id="KAK3722316.1"/>
    </source>
</evidence>
<comment type="caution">
    <text evidence="1">The sequence shown here is derived from an EMBL/GenBank/DDBJ whole genome shotgun (WGS) entry which is preliminary data.</text>
</comment>
<organism evidence="1 2">
    <name type="scientific">Elysia crispata</name>
    <name type="common">lettuce slug</name>
    <dbReference type="NCBI Taxonomy" id="231223"/>
    <lineage>
        <taxon>Eukaryota</taxon>
        <taxon>Metazoa</taxon>
        <taxon>Spiralia</taxon>
        <taxon>Lophotrochozoa</taxon>
        <taxon>Mollusca</taxon>
        <taxon>Gastropoda</taxon>
        <taxon>Heterobranchia</taxon>
        <taxon>Euthyneura</taxon>
        <taxon>Panpulmonata</taxon>
        <taxon>Sacoglossa</taxon>
        <taxon>Placobranchoidea</taxon>
        <taxon>Plakobranchidae</taxon>
        <taxon>Elysia</taxon>
    </lineage>
</organism>
<proteinExistence type="predicted"/>
<evidence type="ECO:0000313" key="2">
    <source>
        <dbReference type="Proteomes" id="UP001283361"/>
    </source>
</evidence>
<dbReference type="AlphaFoldDB" id="A0AAE0XYF1"/>
<sequence length="115" mass="13325">MVGSDIDSIWSLSQPVSRQICICSHRTMARESCCLLSPHHVNLVRRDGFSHSGVDSEYFHLLPTHLARNGNLYRADETKENELKLYDKDFELNLFYWPVLCQSKHKLPMEGMKMA</sequence>
<name>A0AAE0XYF1_9GAST</name>
<keyword evidence="2" id="KW-1185">Reference proteome</keyword>
<reference evidence="1" key="1">
    <citation type="journal article" date="2023" name="G3 (Bethesda)">
        <title>A reference genome for the long-term kleptoplast-retaining sea slug Elysia crispata morphotype clarki.</title>
        <authorList>
            <person name="Eastman K.E."/>
            <person name="Pendleton A.L."/>
            <person name="Shaikh M.A."/>
            <person name="Suttiyut T."/>
            <person name="Ogas R."/>
            <person name="Tomko P."/>
            <person name="Gavelis G."/>
            <person name="Widhalm J.R."/>
            <person name="Wisecaver J.H."/>
        </authorList>
    </citation>
    <scope>NUCLEOTIDE SEQUENCE</scope>
    <source>
        <strain evidence="1">ECLA1</strain>
    </source>
</reference>